<feature type="chain" id="PRO_5041962853" evidence="1">
    <location>
        <begin position="31"/>
        <end position="76"/>
    </location>
</feature>
<dbReference type="EMBL" id="AP024747">
    <property type="protein sequence ID" value="BCY25803.1"/>
    <property type="molecule type" value="Genomic_DNA"/>
</dbReference>
<reference evidence="2" key="1">
    <citation type="submission" date="2021-06" db="EMBL/GenBank/DDBJ databases">
        <title>Genome sequence of Cutibacterium modestum strain KB17-24694.</title>
        <authorList>
            <person name="Dekio I."/>
            <person name="Asahina A."/>
            <person name="Nishida M."/>
        </authorList>
    </citation>
    <scope>NUCLEOTIDE SEQUENCE</scope>
    <source>
        <strain evidence="2">KB17-24694</strain>
    </source>
</reference>
<evidence type="ECO:0000256" key="1">
    <source>
        <dbReference type="SAM" id="SignalP"/>
    </source>
</evidence>
<keyword evidence="1" id="KW-0732">Signal</keyword>
<evidence type="ECO:0000313" key="2">
    <source>
        <dbReference type="EMBL" id="BCY25803.1"/>
    </source>
</evidence>
<accession>A0AAD1KR05</accession>
<gene>
    <name evidence="2" type="ORF">KB1_17930</name>
</gene>
<proteinExistence type="predicted"/>
<dbReference type="AlphaFoldDB" id="A0AAD1KR05"/>
<dbReference type="Proteomes" id="UP000825072">
    <property type="component" value="Chromosome 1"/>
</dbReference>
<protein>
    <submittedName>
        <fullName evidence="2">Uncharacterized protein</fullName>
    </submittedName>
</protein>
<organism evidence="2 3">
    <name type="scientific">Cutibacterium modestum</name>
    <dbReference type="NCBI Taxonomy" id="2559073"/>
    <lineage>
        <taxon>Bacteria</taxon>
        <taxon>Bacillati</taxon>
        <taxon>Actinomycetota</taxon>
        <taxon>Actinomycetes</taxon>
        <taxon>Propionibacteriales</taxon>
        <taxon>Propionibacteriaceae</taxon>
        <taxon>Cutibacterium</taxon>
    </lineage>
</organism>
<name>A0AAD1KR05_9ACTN</name>
<evidence type="ECO:0000313" key="3">
    <source>
        <dbReference type="Proteomes" id="UP000825072"/>
    </source>
</evidence>
<sequence>MAVKLATKRSRVLGSLVAAAVTAGTVGVMAVPAQAAQAAGPSDYTAQAGKAADYINGHSGDLTKGDLGPELDGALL</sequence>
<feature type="signal peptide" evidence="1">
    <location>
        <begin position="1"/>
        <end position="30"/>
    </location>
</feature>